<organism evidence="2 3">
    <name type="scientific">Streptomyces caniferus</name>
    <dbReference type="NCBI Taxonomy" id="285557"/>
    <lineage>
        <taxon>Bacteria</taxon>
        <taxon>Bacillati</taxon>
        <taxon>Actinomycetota</taxon>
        <taxon>Actinomycetes</taxon>
        <taxon>Kitasatosporales</taxon>
        <taxon>Streptomycetaceae</taxon>
        <taxon>Streptomyces</taxon>
    </lineage>
</organism>
<dbReference type="AlphaFoldDB" id="A0A640SGY4"/>
<evidence type="ECO:0000313" key="3">
    <source>
        <dbReference type="Proteomes" id="UP000435837"/>
    </source>
</evidence>
<evidence type="ECO:0000313" key="2">
    <source>
        <dbReference type="EMBL" id="GFE09656.1"/>
    </source>
</evidence>
<sequence>MRAMPIEASSRRVPRWSASRGSVTGEWLAALALWVLLPSASGAQANGFGSRRYESHPTGPSHGPARAQGLGRRHAYGPRRPAPGPAPPKLSQDDPLDALSRPKAAPDRADTPPANATTEPSTGPAPVTHHQDELSSRAGAVPQEQVQAGSPEGGEEVRRSRW</sequence>
<accession>A0A640SGY4</accession>
<evidence type="ECO:0000256" key="1">
    <source>
        <dbReference type="SAM" id="MobiDB-lite"/>
    </source>
</evidence>
<feature type="region of interest" description="Disordered" evidence="1">
    <location>
        <begin position="1"/>
        <end position="20"/>
    </location>
</feature>
<feature type="region of interest" description="Disordered" evidence="1">
    <location>
        <begin position="44"/>
        <end position="162"/>
    </location>
</feature>
<proteinExistence type="predicted"/>
<name>A0A640SGY4_9ACTN</name>
<protein>
    <submittedName>
        <fullName evidence="2">Uncharacterized protein</fullName>
    </submittedName>
</protein>
<reference evidence="2 3" key="1">
    <citation type="submission" date="2019-12" db="EMBL/GenBank/DDBJ databases">
        <title>Whole genome shotgun sequence of Streptomyces caniferus NBRC 15389.</title>
        <authorList>
            <person name="Ichikawa N."/>
            <person name="Kimura A."/>
            <person name="Kitahashi Y."/>
            <person name="Komaki H."/>
            <person name="Tamura T."/>
        </authorList>
    </citation>
    <scope>NUCLEOTIDE SEQUENCE [LARGE SCALE GENOMIC DNA]</scope>
    <source>
        <strain evidence="2 3">NBRC 15389</strain>
    </source>
</reference>
<gene>
    <name evidence="2" type="ORF">Scani_59240</name>
</gene>
<comment type="caution">
    <text evidence="2">The sequence shown here is derived from an EMBL/GenBank/DDBJ whole genome shotgun (WGS) entry which is preliminary data.</text>
</comment>
<dbReference type="EMBL" id="BLIN01000005">
    <property type="protein sequence ID" value="GFE09656.1"/>
    <property type="molecule type" value="Genomic_DNA"/>
</dbReference>
<dbReference type="Proteomes" id="UP000435837">
    <property type="component" value="Unassembled WGS sequence"/>
</dbReference>